<dbReference type="GO" id="GO:0009236">
    <property type="term" value="P:cobalamin biosynthetic process"/>
    <property type="evidence" value="ECO:0007669"/>
    <property type="project" value="UniProtKB-KW"/>
</dbReference>
<evidence type="ECO:0000256" key="1">
    <source>
        <dbReference type="ARBA" id="ARBA00004953"/>
    </source>
</evidence>
<keyword evidence="3 4" id="KW-0560">Oxidoreductase</keyword>
<evidence type="ECO:0000313" key="5">
    <source>
        <dbReference type="Proteomes" id="UP000601171"/>
    </source>
</evidence>
<dbReference type="PROSITE" id="PS51014">
    <property type="entry name" value="COBK_CBIJ"/>
    <property type="match status" value="1"/>
</dbReference>
<dbReference type="EMBL" id="JACRTG010000034">
    <property type="protein sequence ID" value="MBC8589446.1"/>
    <property type="molecule type" value="Genomic_DNA"/>
</dbReference>
<evidence type="ECO:0000256" key="3">
    <source>
        <dbReference type="ARBA" id="ARBA00023002"/>
    </source>
</evidence>
<dbReference type="NCBIfam" id="TIGR00715">
    <property type="entry name" value="precor6x_red"/>
    <property type="match status" value="1"/>
</dbReference>
<comment type="pathway">
    <text evidence="1">Cofactor biosynthesis; adenosylcobalamin biosynthesis.</text>
</comment>
<dbReference type="PANTHER" id="PTHR36925:SF1">
    <property type="entry name" value="COBALT-PRECORRIN-6A REDUCTASE"/>
    <property type="match status" value="1"/>
</dbReference>
<evidence type="ECO:0000313" key="4">
    <source>
        <dbReference type="EMBL" id="MBC8589446.1"/>
    </source>
</evidence>
<reference evidence="4" key="1">
    <citation type="submission" date="2020-08" db="EMBL/GenBank/DDBJ databases">
        <title>Genome public.</title>
        <authorList>
            <person name="Liu C."/>
            <person name="Sun Q."/>
        </authorList>
    </citation>
    <scope>NUCLEOTIDE SEQUENCE</scope>
    <source>
        <strain evidence="4">BX21</strain>
    </source>
</reference>
<sequence length="246" mass="28375">MIWIIGGTSEARELVDRLKNKVNYIITIATEGGREFLDSENVYVGRLNKEEMLQFAAQRDITAIVDLSHPYAKIVSKNAKEISEELGIEYLRFVRSKSKHGNDVISLNSYEECYDYLQEIEGTVFFTTGSKNIGDFEKIKGSNRFIYRILPAYESIMECRKFDIKMEDIVALLGPFSLEFNKIMFHEYDADYVIMKDSGAKGGTLEKINACKELGIRTVIIDREEEDGFYSLEYLEKVIIKKFKKD</sequence>
<dbReference type="RefSeq" id="WP_262430914.1">
    <property type="nucleotide sequence ID" value="NZ_JACRTG010000034.1"/>
</dbReference>
<accession>A0A926EXL5</accession>
<gene>
    <name evidence="4" type="primary">cobK</name>
    <name evidence="4" type="ORF">H8707_14620</name>
</gene>
<proteinExistence type="predicted"/>
<dbReference type="InterPro" id="IPR003723">
    <property type="entry name" value="Precorrin-6x_reduct"/>
</dbReference>
<organism evidence="4 5">
    <name type="scientific">Paratissierella segnis</name>
    <dbReference type="NCBI Taxonomy" id="2763679"/>
    <lineage>
        <taxon>Bacteria</taxon>
        <taxon>Bacillati</taxon>
        <taxon>Bacillota</taxon>
        <taxon>Tissierellia</taxon>
        <taxon>Tissierellales</taxon>
        <taxon>Tissierellaceae</taxon>
        <taxon>Paratissierella</taxon>
    </lineage>
</organism>
<name>A0A926EXL5_9FIRM</name>
<dbReference type="Pfam" id="PF02571">
    <property type="entry name" value="CbiJ"/>
    <property type="match status" value="1"/>
</dbReference>
<keyword evidence="2" id="KW-0169">Cobalamin biosynthesis</keyword>
<dbReference type="Proteomes" id="UP000601171">
    <property type="component" value="Unassembled WGS sequence"/>
</dbReference>
<dbReference type="PANTHER" id="PTHR36925">
    <property type="entry name" value="COBALT-PRECORRIN-6A REDUCTASE"/>
    <property type="match status" value="1"/>
</dbReference>
<evidence type="ECO:0000256" key="2">
    <source>
        <dbReference type="ARBA" id="ARBA00022573"/>
    </source>
</evidence>
<keyword evidence="5" id="KW-1185">Reference proteome</keyword>
<dbReference type="AlphaFoldDB" id="A0A926EXL5"/>
<dbReference type="GO" id="GO:0016994">
    <property type="term" value="F:precorrin-6A reductase activity"/>
    <property type="evidence" value="ECO:0007669"/>
    <property type="project" value="UniProtKB-EC"/>
</dbReference>
<dbReference type="EC" id="1.3.1.54" evidence="4"/>
<comment type="caution">
    <text evidence="4">The sequence shown here is derived from an EMBL/GenBank/DDBJ whole genome shotgun (WGS) entry which is preliminary data.</text>
</comment>
<protein>
    <submittedName>
        <fullName evidence="4">Precorrin-6A reductase</fullName>
        <ecNumber evidence="4">1.3.1.54</ecNumber>
    </submittedName>
</protein>